<protein>
    <recommendedName>
        <fullName evidence="12 13">Holliday junction resolvase RecU</fullName>
        <ecNumber evidence="13">3.1.21.10</ecNumber>
    </recommendedName>
    <alternativeName>
        <fullName evidence="13">Recombination protein U homolog</fullName>
    </alternativeName>
</protein>
<comment type="caution">
    <text evidence="14">The sequence shown here is derived from an EMBL/GenBank/DDBJ whole genome shotgun (WGS) entry which is preliminary data.</text>
</comment>
<evidence type="ECO:0000256" key="8">
    <source>
        <dbReference type="ARBA" id="ARBA00022842"/>
    </source>
</evidence>
<evidence type="ECO:0000256" key="3">
    <source>
        <dbReference type="ARBA" id="ARBA00022722"/>
    </source>
</evidence>
<evidence type="ECO:0000256" key="12">
    <source>
        <dbReference type="ARBA" id="ARBA00029523"/>
    </source>
</evidence>
<dbReference type="STRING" id="706433.HMPREF9430_01360"/>
<dbReference type="HOGENOM" id="CLU_096340_0_0_9"/>
<feature type="binding site" evidence="13">
    <location>
        <position position="84"/>
    </location>
    <ligand>
        <name>Mg(2+)</name>
        <dbReference type="ChEBI" id="CHEBI:18420"/>
    </ligand>
</feature>
<evidence type="ECO:0000256" key="9">
    <source>
        <dbReference type="ARBA" id="ARBA00023172"/>
    </source>
</evidence>
<evidence type="ECO:0000256" key="13">
    <source>
        <dbReference type="HAMAP-Rule" id="MF_00130"/>
    </source>
</evidence>
<feature type="binding site" evidence="13">
    <location>
        <position position="97"/>
    </location>
    <ligand>
        <name>Mg(2+)</name>
        <dbReference type="ChEBI" id="CHEBI:18420"/>
    </ligand>
</feature>
<comment type="similarity">
    <text evidence="11 13">Belongs to the RecU family.</text>
</comment>
<dbReference type="Gene3D" id="3.40.1350.10">
    <property type="match status" value="1"/>
</dbReference>
<dbReference type="GO" id="GO:0008821">
    <property type="term" value="F:crossover junction DNA endonuclease activity"/>
    <property type="evidence" value="ECO:0007669"/>
    <property type="project" value="UniProtKB-EC"/>
</dbReference>
<evidence type="ECO:0000256" key="1">
    <source>
        <dbReference type="ARBA" id="ARBA00004496"/>
    </source>
</evidence>
<evidence type="ECO:0000256" key="7">
    <source>
        <dbReference type="ARBA" id="ARBA00022801"/>
    </source>
</evidence>
<gene>
    <name evidence="13 14" type="primary">recU</name>
    <name evidence="14" type="ORF">HMPREF9430_01360</name>
</gene>
<dbReference type="GO" id="GO:0006281">
    <property type="term" value="P:DNA repair"/>
    <property type="evidence" value="ECO:0007669"/>
    <property type="project" value="UniProtKB-UniRule"/>
</dbReference>
<dbReference type="GO" id="GO:0005737">
    <property type="term" value="C:cytoplasm"/>
    <property type="evidence" value="ECO:0007669"/>
    <property type="project" value="UniProtKB-SubCell"/>
</dbReference>
<dbReference type="HAMAP" id="MF_00130">
    <property type="entry name" value="RecU"/>
    <property type="match status" value="1"/>
</dbReference>
<dbReference type="NCBIfam" id="TIGR00648">
    <property type="entry name" value="recU"/>
    <property type="match status" value="1"/>
</dbReference>
<dbReference type="Pfam" id="PF03838">
    <property type="entry name" value="RecU"/>
    <property type="match status" value="1"/>
</dbReference>
<accession>E7MP80</accession>
<keyword evidence="6 13" id="KW-0227">DNA damage</keyword>
<dbReference type="InterPro" id="IPR011335">
    <property type="entry name" value="Restrct_endonuc-II-like"/>
</dbReference>
<feature type="binding site" evidence="13">
    <location>
        <position position="82"/>
    </location>
    <ligand>
        <name>Mg(2+)</name>
        <dbReference type="ChEBI" id="CHEBI:18420"/>
    </ligand>
</feature>
<dbReference type="GO" id="GO:0007059">
    <property type="term" value="P:chromosome segregation"/>
    <property type="evidence" value="ECO:0007669"/>
    <property type="project" value="UniProtKB-UniRule"/>
</dbReference>
<keyword evidence="4 13" id="KW-0479">Metal-binding</keyword>
<dbReference type="Proteomes" id="UP000004097">
    <property type="component" value="Unassembled WGS sequence"/>
</dbReference>
<organism evidence="14 15">
    <name type="scientific">Solobacterium moorei F0204</name>
    <dbReference type="NCBI Taxonomy" id="706433"/>
    <lineage>
        <taxon>Bacteria</taxon>
        <taxon>Bacillati</taxon>
        <taxon>Bacillota</taxon>
        <taxon>Erysipelotrichia</taxon>
        <taxon>Erysipelotrichales</taxon>
        <taxon>Erysipelotrichaceae</taxon>
        <taxon>Solobacterium</taxon>
    </lineage>
</organism>
<dbReference type="GO" id="GO:0003676">
    <property type="term" value="F:nucleic acid binding"/>
    <property type="evidence" value="ECO:0007669"/>
    <property type="project" value="InterPro"/>
</dbReference>
<dbReference type="CDD" id="cd22354">
    <property type="entry name" value="RecU-like"/>
    <property type="match status" value="1"/>
</dbReference>
<keyword evidence="10 13" id="KW-0234">DNA repair</keyword>
<comment type="catalytic activity">
    <reaction evidence="13">
        <text>Endonucleolytic cleavage at a junction such as a reciprocal single-stranded crossover between two homologous DNA duplexes (Holliday junction).</text>
        <dbReference type="EC" id="3.1.21.10"/>
    </reaction>
</comment>
<evidence type="ECO:0000256" key="5">
    <source>
        <dbReference type="ARBA" id="ARBA00022759"/>
    </source>
</evidence>
<feature type="site" description="Transition state stabilizer" evidence="13">
    <location>
        <position position="99"/>
    </location>
</feature>
<dbReference type="NCBIfam" id="NF002584">
    <property type="entry name" value="PRK02234.1-5"/>
    <property type="match status" value="1"/>
</dbReference>
<keyword evidence="9 13" id="KW-0233">DNA recombination</keyword>
<proteinExistence type="inferred from homology"/>
<keyword evidence="3 13" id="KW-0540">Nuclease</keyword>
<comment type="subcellular location">
    <subcellularLocation>
        <location evidence="1 13">Cytoplasm</location>
    </subcellularLocation>
</comment>
<evidence type="ECO:0000256" key="4">
    <source>
        <dbReference type="ARBA" id="ARBA00022723"/>
    </source>
</evidence>
<dbReference type="EMBL" id="AECQ01000028">
    <property type="protein sequence ID" value="EFW23985.1"/>
    <property type="molecule type" value="Genomic_DNA"/>
</dbReference>
<reference evidence="14 15" key="1">
    <citation type="submission" date="2010-08" db="EMBL/GenBank/DDBJ databases">
        <authorList>
            <person name="Weinstock G."/>
            <person name="Sodergren E."/>
            <person name="Clifton S."/>
            <person name="Fulton L."/>
            <person name="Fulton B."/>
            <person name="Courtney L."/>
            <person name="Fronick C."/>
            <person name="Harrison M."/>
            <person name="Strong C."/>
            <person name="Farmer C."/>
            <person name="Delahaunty K."/>
            <person name="Markovic C."/>
            <person name="Hall O."/>
            <person name="Minx P."/>
            <person name="Tomlinson C."/>
            <person name="Mitreva M."/>
            <person name="Hou S."/>
            <person name="Chen J."/>
            <person name="Wollam A."/>
            <person name="Pepin K.H."/>
            <person name="Johnson M."/>
            <person name="Bhonagiri V."/>
            <person name="Zhang X."/>
            <person name="Suruliraj S."/>
            <person name="Warren W."/>
            <person name="Chinwalla A."/>
            <person name="Mardis E.R."/>
            <person name="Wilson R.K."/>
        </authorList>
    </citation>
    <scope>NUCLEOTIDE SEQUENCE [LARGE SCALE GENOMIC DNA]</scope>
    <source>
        <strain evidence="14 15">F0204</strain>
    </source>
</reference>
<evidence type="ECO:0000313" key="14">
    <source>
        <dbReference type="EMBL" id="EFW23985.1"/>
    </source>
</evidence>
<dbReference type="NCBIfam" id="NF002581">
    <property type="entry name" value="PRK02234.1-2"/>
    <property type="match status" value="1"/>
</dbReference>
<dbReference type="InterPro" id="IPR004612">
    <property type="entry name" value="Resolv_RecU"/>
</dbReference>
<keyword evidence="8 13" id="KW-0460">Magnesium</keyword>
<feature type="binding site" evidence="13">
    <location>
        <position position="116"/>
    </location>
    <ligand>
        <name>Mg(2+)</name>
        <dbReference type="ChEBI" id="CHEBI:18420"/>
    </ligand>
</feature>
<dbReference type="PIRSF" id="PIRSF037785">
    <property type="entry name" value="RecU"/>
    <property type="match status" value="1"/>
</dbReference>
<keyword evidence="7 13" id="KW-0378">Hydrolase</keyword>
<name>E7MP80_9FIRM</name>
<keyword evidence="2 13" id="KW-0963">Cytoplasm</keyword>
<dbReference type="AlphaFoldDB" id="E7MP80"/>
<dbReference type="eggNOG" id="COG3331">
    <property type="taxonomic scope" value="Bacteria"/>
</dbReference>
<dbReference type="GO" id="GO:0006310">
    <property type="term" value="P:DNA recombination"/>
    <property type="evidence" value="ECO:0007669"/>
    <property type="project" value="UniProtKB-UniRule"/>
</dbReference>
<sequence>MGIFCMVNYPNGKKKAYTSEPTSAGGRGMALEKDINVTNMFYLSIDKAVIHKKPTPVTIVKVDYPARSAAKITEAYFKLPSTTDYNGIYRGKYVDFEAKECASHTSFPLKSLHPHQVQHLQNVINHGAIAFLIVKWTVFDETYYVKAEDMIRFIKESNRHSIPYQWFQDNGYMIPNTYVTPIDYLKIIDQLYFNSGGNNDK</sequence>
<dbReference type="InterPro" id="IPR011856">
    <property type="entry name" value="tRNA_endonuc-like_dom_sf"/>
</dbReference>
<dbReference type="RefSeq" id="WP_006526168.1">
    <property type="nucleotide sequence ID" value="NZ_GL637665.1"/>
</dbReference>
<dbReference type="GO" id="GO:0000287">
    <property type="term" value="F:magnesium ion binding"/>
    <property type="evidence" value="ECO:0007669"/>
    <property type="project" value="UniProtKB-UniRule"/>
</dbReference>
<keyword evidence="5 13" id="KW-0255">Endonuclease</keyword>
<evidence type="ECO:0000256" key="11">
    <source>
        <dbReference type="ARBA" id="ARBA00023447"/>
    </source>
</evidence>
<evidence type="ECO:0000313" key="15">
    <source>
        <dbReference type="Proteomes" id="UP000004097"/>
    </source>
</evidence>
<comment type="cofactor">
    <cofactor evidence="13">
        <name>Mg(2+)</name>
        <dbReference type="ChEBI" id="CHEBI:18420"/>
    </cofactor>
    <text evidence="13">Binds 1 Mg(2+) ion per subunit.</text>
</comment>
<evidence type="ECO:0000256" key="6">
    <source>
        <dbReference type="ARBA" id="ARBA00022763"/>
    </source>
</evidence>
<evidence type="ECO:0000256" key="10">
    <source>
        <dbReference type="ARBA" id="ARBA00023204"/>
    </source>
</evidence>
<dbReference type="SUPFAM" id="SSF52980">
    <property type="entry name" value="Restriction endonuclease-like"/>
    <property type="match status" value="1"/>
</dbReference>
<comment type="function">
    <text evidence="13">Endonuclease that resolves Holliday junction intermediates in genetic recombination. Cleaves mobile four-strand junctions by introducing symmetrical nicks in paired strands. Promotes annealing of linear ssDNA with homologous dsDNA. Required for DNA repair, homologous recombination and chromosome segregation.</text>
</comment>
<dbReference type="EC" id="3.1.21.10" evidence="13"/>
<keyword evidence="15" id="KW-1185">Reference proteome</keyword>
<evidence type="ECO:0000256" key="2">
    <source>
        <dbReference type="ARBA" id="ARBA00022490"/>
    </source>
</evidence>